<protein>
    <submittedName>
        <fullName evidence="6">ABC transporter ATP-binding protein</fullName>
    </submittedName>
</protein>
<dbReference type="InterPro" id="IPR013563">
    <property type="entry name" value="Oligopep_ABC_C"/>
</dbReference>
<dbReference type="PROSITE" id="PS50893">
    <property type="entry name" value="ABC_TRANSPORTER_2"/>
    <property type="match status" value="1"/>
</dbReference>
<dbReference type="InterPro" id="IPR050319">
    <property type="entry name" value="ABC_transp_ATP-bind"/>
</dbReference>
<dbReference type="NCBIfam" id="TIGR01727">
    <property type="entry name" value="oligo_HPY"/>
    <property type="match status" value="1"/>
</dbReference>
<dbReference type="SMART" id="SM00382">
    <property type="entry name" value="AAA"/>
    <property type="match status" value="1"/>
</dbReference>
<dbReference type="InterPro" id="IPR003439">
    <property type="entry name" value="ABC_transporter-like_ATP-bd"/>
</dbReference>
<keyword evidence="2" id="KW-0813">Transport</keyword>
<dbReference type="Pfam" id="PF00005">
    <property type="entry name" value="ABC_tran"/>
    <property type="match status" value="1"/>
</dbReference>
<dbReference type="Gene3D" id="3.40.50.300">
    <property type="entry name" value="P-loop containing nucleotide triphosphate hydrolases"/>
    <property type="match status" value="1"/>
</dbReference>
<dbReference type="EMBL" id="BMOU01000003">
    <property type="protein sequence ID" value="GGN94746.1"/>
    <property type="molecule type" value="Genomic_DNA"/>
</dbReference>
<dbReference type="Proteomes" id="UP000605784">
    <property type="component" value="Unassembled WGS sequence"/>
</dbReference>
<dbReference type="PROSITE" id="PS00211">
    <property type="entry name" value="ABC_TRANSPORTER_1"/>
    <property type="match status" value="1"/>
</dbReference>
<sequence length="429" mass="46960">MAEPPLFEVENLTKHFPITEGVLRRQVGTVRAVDGIDLSVRRGETVGLVGESGCGKSTAARTMLRLEEPTAGSIRFEGEEVTDLSGRALKAFRRNAQMIFQDPSASFDPRMTIGESVAEPLVIHGVTDRELRREVTTDLLERVGLSADDVDRYPHEFSGGQKQRVALARALVLNPSLLIADEPTSALDVSVQSAILGLLEDIQREFGLGLLVITHDMGIVREICDRTAVMYLGEIVEDAPTARLFDSPQHPYTEVLIASIPTFDPRKRGNRVELRGDVPSAGDPPSGCRFHTRCPKVIPPPGYDIDQRAWRAVLDFRRRLATDGVDPESVREFVAAEADTPVGAVTDEQVRAAIRAEFDIPDTLGDPAAEETLDAALTNVLGGDVDRAHRRLEDAFPTVCAREVPAEVWVTDEHRAACHLVESDGARHS</sequence>
<evidence type="ECO:0000256" key="1">
    <source>
        <dbReference type="ARBA" id="ARBA00005417"/>
    </source>
</evidence>
<proteinExistence type="inferred from homology"/>
<keyword evidence="3" id="KW-0547">Nucleotide-binding</keyword>
<dbReference type="PANTHER" id="PTHR43776:SF7">
    <property type="entry name" value="D,D-DIPEPTIDE TRANSPORT ATP-BINDING PROTEIN DDPF-RELATED"/>
    <property type="match status" value="1"/>
</dbReference>
<evidence type="ECO:0000256" key="4">
    <source>
        <dbReference type="ARBA" id="ARBA00022840"/>
    </source>
</evidence>
<dbReference type="CDD" id="cd03257">
    <property type="entry name" value="ABC_NikE_OppD_transporters"/>
    <property type="match status" value="1"/>
</dbReference>
<dbReference type="SUPFAM" id="SSF52540">
    <property type="entry name" value="P-loop containing nucleoside triphosphate hydrolases"/>
    <property type="match status" value="1"/>
</dbReference>
<dbReference type="Pfam" id="PF08352">
    <property type="entry name" value="oligo_HPY"/>
    <property type="match status" value="1"/>
</dbReference>
<dbReference type="GO" id="GO:0016887">
    <property type="term" value="F:ATP hydrolysis activity"/>
    <property type="evidence" value="ECO:0007669"/>
    <property type="project" value="InterPro"/>
</dbReference>
<dbReference type="InterPro" id="IPR027417">
    <property type="entry name" value="P-loop_NTPase"/>
</dbReference>
<evidence type="ECO:0000256" key="3">
    <source>
        <dbReference type="ARBA" id="ARBA00022741"/>
    </source>
</evidence>
<name>A0A830GM38_9EURY</name>
<gene>
    <name evidence="6" type="ORF">GCM10009030_21390</name>
</gene>
<dbReference type="GO" id="GO:0015833">
    <property type="term" value="P:peptide transport"/>
    <property type="evidence" value="ECO:0007669"/>
    <property type="project" value="InterPro"/>
</dbReference>
<comment type="caution">
    <text evidence="6">The sequence shown here is derived from an EMBL/GenBank/DDBJ whole genome shotgun (WGS) entry which is preliminary data.</text>
</comment>
<reference evidence="6" key="2">
    <citation type="submission" date="2020-09" db="EMBL/GenBank/DDBJ databases">
        <authorList>
            <person name="Sun Q."/>
            <person name="Ohkuma M."/>
        </authorList>
    </citation>
    <scope>NUCLEOTIDE SEQUENCE</scope>
    <source>
        <strain evidence="6">JCM 17820</strain>
    </source>
</reference>
<keyword evidence="4 6" id="KW-0067">ATP-binding</keyword>
<evidence type="ECO:0000313" key="7">
    <source>
        <dbReference type="Proteomes" id="UP000605784"/>
    </source>
</evidence>
<comment type="similarity">
    <text evidence="1">Belongs to the ABC transporter superfamily.</text>
</comment>
<keyword evidence="7" id="KW-1185">Reference proteome</keyword>
<organism evidence="6 7">
    <name type="scientific">Haloarcula pellucida</name>
    <dbReference type="NCBI Taxonomy" id="1427151"/>
    <lineage>
        <taxon>Archaea</taxon>
        <taxon>Methanobacteriati</taxon>
        <taxon>Methanobacteriota</taxon>
        <taxon>Stenosarchaea group</taxon>
        <taxon>Halobacteria</taxon>
        <taxon>Halobacteriales</taxon>
        <taxon>Haloarculaceae</taxon>
        <taxon>Haloarcula</taxon>
    </lineage>
</organism>
<dbReference type="InterPro" id="IPR017871">
    <property type="entry name" value="ABC_transporter-like_CS"/>
</dbReference>
<dbReference type="GO" id="GO:0005524">
    <property type="term" value="F:ATP binding"/>
    <property type="evidence" value="ECO:0007669"/>
    <property type="project" value="UniProtKB-KW"/>
</dbReference>
<dbReference type="InterPro" id="IPR003593">
    <property type="entry name" value="AAA+_ATPase"/>
</dbReference>
<dbReference type="RefSeq" id="WP_188997318.1">
    <property type="nucleotide sequence ID" value="NZ_BMOU01000003.1"/>
</dbReference>
<evidence type="ECO:0000259" key="5">
    <source>
        <dbReference type="PROSITE" id="PS50893"/>
    </source>
</evidence>
<feature type="domain" description="ABC transporter" evidence="5">
    <location>
        <begin position="7"/>
        <end position="257"/>
    </location>
</feature>
<dbReference type="FunFam" id="3.40.50.300:FF:000016">
    <property type="entry name" value="Oligopeptide ABC transporter ATP-binding component"/>
    <property type="match status" value="1"/>
</dbReference>
<dbReference type="PANTHER" id="PTHR43776">
    <property type="entry name" value="TRANSPORT ATP-BINDING PROTEIN"/>
    <property type="match status" value="1"/>
</dbReference>
<accession>A0A830GM38</accession>
<dbReference type="GO" id="GO:0055085">
    <property type="term" value="P:transmembrane transport"/>
    <property type="evidence" value="ECO:0007669"/>
    <property type="project" value="UniProtKB-ARBA"/>
</dbReference>
<evidence type="ECO:0000313" key="6">
    <source>
        <dbReference type="EMBL" id="GGN94746.1"/>
    </source>
</evidence>
<reference evidence="6" key="1">
    <citation type="journal article" date="2014" name="Int. J. Syst. Evol. Microbiol.">
        <title>Complete genome sequence of Corynebacterium casei LMG S-19264T (=DSM 44701T), isolated from a smear-ripened cheese.</title>
        <authorList>
            <consortium name="US DOE Joint Genome Institute (JGI-PGF)"/>
            <person name="Walter F."/>
            <person name="Albersmeier A."/>
            <person name="Kalinowski J."/>
            <person name="Ruckert C."/>
        </authorList>
    </citation>
    <scope>NUCLEOTIDE SEQUENCE</scope>
    <source>
        <strain evidence="6">JCM 17820</strain>
    </source>
</reference>
<dbReference type="AlphaFoldDB" id="A0A830GM38"/>
<evidence type="ECO:0000256" key="2">
    <source>
        <dbReference type="ARBA" id="ARBA00022448"/>
    </source>
</evidence>